<accession>A0A0B2UB83</accession>
<reference evidence="1 2" key="1">
    <citation type="submission" date="2014-03" db="EMBL/GenBank/DDBJ databases">
        <title>Genome sequence of the diesel-degrader and plant-growth promoter Acinetobacter oleivorans PF-1 isolated from the roots of poplar tree.</title>
        <authorList>
            <person name="Gkorezis P."/>
            <person name="van Hamme J."/>
            <person name="Rineau F."/>
            <person name="Vangronsveld J."/>
            <person name="Francetti A."/>
        </authorList>
    </citation>
    <scope>NUCLEOTIDE SEQUENCE [LARGE SCALE GENOMIC DNA]</scope>
    <source>
        <strain evidence="1 2">PF1</strain>
    </source>
</reference>
<dbReference type="EMBL" id="JHQK01000003">
    <property type="protein sequence ID" value="KHN68261.1"/>
    <property type="molecule type" value="Genomic_DNA"/>
</dbReference>
<organism evidence="1 2">
    <name type="scientific">Acinetobacter oleivorans</name>
    <dbReference type="NCBI Taxonomy" id="1148157"/>
    <lineage>
        <taxon>Bacteria</taxon>
        <taxon>Pseudomonadati</taxon>
        <taxon>Pseudomonadota</taxon>
        <taxon>Gammaproteobacteria</taxon>
        <taxon>Moraxellales</taxon>
        <taxon>Moraxellaceae</taxon>
        <taxon>Acinetobacter</taxon>
    </lineage>
</organism>
<comment type="caution">
    <text evidence="1">The sequence shown here is derived from an EMBL/GenBank/DDBJ whole genome shotgun (WGS) entry which is preliminary data.</text>
</comment>
<proteinExistence type="predicted"/>
<name>A0A0B2UB83_9GAMM</name>
<protein>
    <submittedName>
        <fullName evidence="1">Uncharacterized protein</fullName>
    </submittedName>
</protein>
<sequence length="179" mass="20880">MKDESFYNKLNLFILESNFVESLALSNPKIKAKYPMELLVRYLVAKRNKINLEGLSISNIILSEFFDDEISNLIDDVDFNIDSELFLLDKTINLLYSNFNKTTFQKNGKGGFNNSLYEVILVGLAENFDKYEGNIDTLKNIIENEIYTHYTYKEYTKHGKKAIDRFLALNNLSRELFNK</sequence>
<dbReference type="Proteomes" id="UP000031012">
    <property type="component" value="Unassembled WGS sequence"/>
</dbReference>
<dbReference type="AlphaFoldDB" id="A0A0B2UB83"/>
<gene>
    <name evidence="1" type="ORF">DH17_10130</name>
</gene>
<evidence type="ECO:0000313" key="2">
    <source>
        <dbReference type="Proteomes" id="UP000031012"/>
    </source>
</evidence>
<evidence type="ECO:0000313" key="1">
    <source>
        <dbReference type="EMBL" id="KHN68261.1"/>
    </source>
</evidence>